<evidence type="ECO:0000256" key="6">
    <source>
        <dbReference type="SAM" id="MobiDB-lite"/>
    </source>
</evidence>
<dbReference type="InterPro" id="IPR027417">
    <property type="entry name" value="P-loop_NTPase"/>
</dbReference>
<dbReference type="AlphaFoldDB" id="K9EPX9"/>
<evidence type="ECO:0000313" key="9">
    <source>
        <dbReference type="Proteomes" id="UP000009875"/>
    </source>
</evidence>
<gene>
    <name evidence="8" type="ORF">HMPREF9698_01550</name>
</gene>
<comment type="caution">
    <text evidence="8">The sequence shown here is derived from an EMBL/GenBank/DDBJ whole genome shotgun (WGS) entry which is preliminary data.</text>
</comment>
<feature type="domain" description="Guanylate kinase-like" evidence="7">
    <location>
        <begin position="9"/>
        <end position="182"/>
    </location>
</feature>
<evidence type="ECO:0000256" key="1">
    <source>
        <dbReference type="ARBA" id="ARBA00003531"/>
    </source>
</evidence>
<organism evidence="8 9">
    <name type="scientific">Alloiococcus otitis ATCC 51267</name>
    <dbReference type="NCBI Taxonomy" id="883081"/>
    <lineage>
        <taxon>Bacteria</taxon>
        <taxon>Bacillati</taxon>
        <taxon>Bacillota</taxon>
        <taxon>Bacilli</taxon>
        <taxon>Lactobacillales</taxon>
        <taxon>Carnobacteriaceae</taxon>
        <taxon>Alloiococcus</taxon>
    </lineage>
</organism>
<comment type="function">
    <text evidence="1">Essential for recycling GMP and indirectly, cGMP.</text>
</comment>
<dbReference type="EMBL" id="AGXA01000031">
    <property type="protein sequence ID" value="EKU92947.1"/>
    <property type="molecule type" value="Genomic_DNA"/>
</dbReference>
<evidence type="ECO:0000256" key="3">
    <source>
        <dbReference type="ARBA" id="ARBA00022679"/>
    </source>
</evidence>
<dbReference type="PANTHER" id="PTHR23117:SF13">
    <property type="entry name" value="GUANYLATE KINASE"/>
    <property type="match status" value="1"/>
</dbReference>
<dbReference type="InterPro" id="IPR020590">
    <property type="entry name" value="Guanylate_kinase_CS"/>
</dbReference>
<dbReference type="SMART" id="SM00072">
    <property type="entry name" value="GuKc"/>
    <property type="match status" value="1"/>
</dbReference>
<dbReference type="Proteomes" id="UP000009875">
    <property type="component" value="Unassembled WGS sequence"/>
</dbReference>
<feature type="region of interest" description="Disordered" evidence="6">
    <location>
        <begin position="1"/>
        <end position="28"/>
    </location>
</feature>
<protein>
    <recommendedName>
        <fullName evidence="7">Guanylate kinase-like domain-containing protein</fullName>
    </recommendedName>
</protein>
<proteinExistence type="inferred from homology"/>
<evidence type="ECO:0000259" key="7">
    <source>
        <dbReference type="PROSITE" id="PS50052"/>
    </source>
</evidence>
<dbReference type="RefSeq" id="WP_003779101.1">
    <property type="nucleotide sequence ID" value="NZ_JH992962.1"/>
</dbReference>
<comment type="catalytic activity">
    <reaction evidence="5">
        <text>GMP + ATP = GDP + ADP</text>
        <dbReference type="Rhea" id="RHEA:20780"/>
        <dbReference type="ChEBI" id="CHEBI:30616"/>
        <dbReference type="ChEBI" id="CHEBI:58115"/>
        <dbReference type="ChEBI" id="CHEBI:58189"/>
        <dbReference type="ChEBI" id="CHEBI:456216"/>
        <dbReference type="EC" id="2.7.4.8"/>
    </reaction>
</comment>
<evidence type="ECO:0000256" key="5">
    <source>
        <dbReference type="ARBA" id="ARBA00048594"/>
    </source>
</evidence>
<sequence length="185" mass="21066">MKDQESKPKKIIILVGPSGSGKTTLGRDLSDKGYKKLVTTTTRKPRPGEVDGRDYYFRDEADLEPSDFVEQTTYNNHTYGLTKAEIEASLKQFDVVHVSLDRNGAQALKELWPKESVVIFIAISEEVMAERMLKRGESQDLVDQRLDYCRRTGELEPPSLADYVLENQDLKESLTRIQAIIEKEI</sequence>
<evidence type="ECO:0000256" key="2">
    <source>
        <dbReference type="ARBA" id="ARBA00005790"/>
    </source>
</evidence>
<dbReference type="HOGENOM" id="CLU_001715_1_2_9"/>
<dbReference type="PROSITE" id="PS50052">
    <property type="entry name" value="GUANYLATE_KINASE_2"/>
    <property type="match status" value="1"/>
</dbReference>
<dbReference type="PANTHER" id="PTHR23117">
    <property type="entry name" value="GUANYLATE KINASE-RELATED"/>
    <property type="match status" value="1"/>
</dbReference>
<keyword evidence="9" id="KW-1185">Reference proteome</keyword>
<reference evidence="8 9" key="1">
    <citation type="submission" date="2012-09" db="EMBL/GenBank/DDBJ databases">
        <title>The Genome Sequence of Alloiococcus otitis ATCC 51267.</title>
        <authorList>
            <consortium name="The Broad Institute Genome Sequencing Platform"/>
            <person name="Earl A."/>
            <person name="Ward D."/>
            <person name="Feldgarden M."/>
            <person name="Gevers D."/>
            <person name="Huys G."/>
            <person name="Walker B."/>
            <person name="Young S.K."/>
            <person name="Zeng Q."/>
            <person name="Gargeya S."/>
            <person name="Fitzgerald M."/>
            <person name="Haas B."/>
            <person name="Abouelleil A."/>
            <person name="Alvarado L."/>
            <person name="Arachchi H.M."/>
            <person name="Berlin A.M."/>
            <person name="Chapman S.B."/>
            <person name="Goldberg J."/>
            <person name="Griggs A."/>
            <person name="Gujja S."/>
            <person name="Hansen M."/>
            <person name="Howarth C."/>
            <person name="Imamovic A."/>
            <person name="Larimer J."/>
            <person name="McCowen C."/>
            <person name="Montmayeur A."/>
            <person name="Murphy C."/>
            <person name="Neiman D."/>
            <person name="Pearson M."/>
            <person name="Priest M."/>
            <person name="Roberts A."/>
            <person name="Saif S."/>
            <person name="Shea T."/>
            <person name="Sisk P."/>
            <person name="Sykes S."/>
            <person name="Wortman J."/>
            <person name="Nusbaum C."/>
            <person name="Birren B."/>
        </authorList>
    </citation>
    <scope>NUCLEOTIDE SEQUENCE [LARGE SCALE GENOMIC DNA]</scope>
    <source>
        <strain evidence="8 9">ATCC 51267</strain>
    </source>
</reference>
<dbReference type="InterPro" id="IPR008145">
    <property type="entry name" value="GK/Ca_channel_bsu"/>
</dbReference>
<dbReference type="PATRIC" id="fig|883081.3.peg.1555"/>
<dbReference type="InterPro" id="IPR008144">
    <property type="entry name" value="Guanylate_kin-like_dom"/>
</dbReference>
<dbReference type="eggNOG" id="COG0194">
    <property type="taxonomic scope" value="Bacteria"/>
</dbReference>
<comment type="similarity">
    <text evidence="2">Belongs to the guanylate kinase family.</text>
</comment>
<dbReference type="PROSITE" id="PS00856">
    <property type="entry name" value="GUANYLATE_KINASE_1"/>
    <property type="match status" value="1"/>
</dbReference>
<dbReference type="STRING" id="883081.HMPREF9698_01550"/>
<dbReference type="SUPFAM" id="SSF52540">
    <property type="entry name" value="P-loop containing nucleoside triphosphate hydrolases"/>
    <property type="match status" value="1"/>
</dbReference>
<name>K9EPX9_9LACT</name>
<dbReference type="PRINTS" id="PR01100">
    <property type="entry name" value="SHIKIMTKNASE"/>
</dbReference>
<dbReference type="OrthoDB" id="1033810at2"/>
<dbReference type="Gene3D" id="3.40.50.300">
    <property type="entry name" value="P-loop containing nucleotide triphosphate hydrolases"/>
    <property type="match status" value="1"/>
</dbReference>
<keyword evidence="3" id="KW-0808">Transferase</keyword>
<dbReference type="Pfam" id="PF00625">
    <property type="entry name" value="Guanylate_kin"/>
    <property type="match status" value="1"/>
</dbReference>
<keyword evidence="4" id="KW-0418">Kinase</keyword>
<dbReference type="GO" id="GO:0005829">
    <property type="term" value="C:cytosol"/>
    <property type="evidence" value="ECO:0007669"/>
    <property type="project" value="TreeGrafter"/>
</dbReference>
<dbReference type="GO" id="GO:0004385">
    <property type="term" value="F:GMP kinase activity"/>
    <property type="evidence" value="ECO:0007669"/>
    <property type="project" value="UniProtKB-EC"/>
</dbReference>
<evidence type="ECO:0000256" key="4">
    <source>
        <dbReference type="ARBA" id="ARBA00022777"/>
    </source>
</evidence>
<accession>K9EPX9</accession>
<evidence type="ECO:0000313" key="8">
    <source>
        <dbReference type="EMBL" id="EKU92947.1"/>
    </source>
</evidence>